<dbReference type="RefSeq" id="WP_037284818.1">
    <property type="nucleotide sequence ID" value="NZ_JEOB01000001.1"/>
</dbReference>
<evidence type="ECO:0000313" key="3">
    <source>
        <dbReference type="Proteomes" id="UP000021369"/>
    </source>
</evidence>
<name>A0A011W0B7_RUMAL</name>
<evidence type="ECO:0000256" key="1">
    <source>
        <dbReference type="SAM" id="Phobius"/>
    </source>
</evidence>
<dbReference type="Pfam" id="PF14907">
    <property type="entry name" value="NTP_transf_5"/>
    <property type="match status" value="1"/>
</dbReference>
<keyword evidence="1" id="KW-0472">Membrane</keyword>
<feature type="transmembrane region" description="Helical" evidence="1">
    <location>
        <begin position="344"/>
        <end position="366"/>
    </location>
</feature>
<evidence type="ECO:0008006" key="4">
    <source>
        <dbReference type="Google" id="ProtNLM"/>
    </source>
</evidence>
<comment type="caution">
    <text evidence="2">The sequence shown here is derived from an EMBL/GenBank/DDBJ whole genome shotgun (WGS) entry which is preliminary data.</text>
</comment>
<dbReference type="PATRIC" id="fig|1341156.4.peg.200"/>
<keyword evidence="1" id="KW-1133">Transmembrane helix</keyword>
<reference evidence="2 3" key="1">
    <citation type="submission" date="2013-06" db="EMBL/GenBank/DDBJ databases">
        <title>Rumen cellulosomics: divergent fiber-degrading strategies revealed by comparative genome-wide analysis of six Ruminococcal strains.</title>
        <authorList>
            <person name="Dassa B."/>
            <person name="Borovok I."/>
            <person name="Lamed R."/>
            <person name="Flint H."/>
            <person name="Yeoman C.J."/>
            <person name="White B."/>
            <person name="Bayer E.A."/>
        </authorList>
    </citation>
    <scope>NUCLEOTIDE SEQUENCE [LARGE SCALE GENOMIC DNA]</scope>
    <source>
        <strain evidence="2 3">SY3</strain>
    </source>
</reference>
<dbReference type="AlphaFoldDB" id="A0A011W0B7"/>
<dbReference type="InterPro" id="IPR039498">
    <property type="entry name" value="NTP_transf_5"/>
</dbReference>
<proteinExistence type="predicted"/>
<dbReference type="OrthoDB" id="9773927at2"/>
<organism evidence="2 3">
    <name type="scientific">Ruminococcus albus SY3</name>
    <dbReference type="NCBI Taxonomy" id="1341156"/>
    <lineage>
        <taxon>Bacteria</taxon>
        <taxon>Bacillati</taxon>
        <taxon>Bacillota</taxon>
        <taxon>Clostridia</taxon>
        <taxon>Eubacteriales</taxon>
        <taxon>Oscillospiraceae</taxon>
        <taxon>Ruminococcus</taxon>
    </lineage>
</organism>
<evidence type="ECO:0000313" key="2">
    <source>
        <dbReference type="EMBL" id="EXM40991.1"/>
    </source>
</evidence>
<sequence>MAQYELNTTQIALLEALKASLFGIEPNYPEDTDWAEVVKEAKAQTVMGIISPVIPVTDTSTKQGIAKYIQILHEQDKLIKLFDENDIPCVILKGSAAAIYYPNPHLRTMGDVDILVSRSQFNEASEIMEANGYIYVQGKDDNGKRPEIGRHFEYHKNSVVFELHHHFSSVGFDVDDILEQAICKPEYRELDGYMIPMLPDIENGLVLLGHIHIHLKHSNLGLRQVIDWQMYVHRVLDDDTWRNLFEPIVKSVGFDKLAVITTKMCETFLGLPNDNSWCKNIDVRTSKELLSIILSSGNFGWKMYSSRSERHIHAAVYEIKQKGIHTFLKELGLRKSKVCRNNPILNHFVWLYGLICFIYMGFLAVARTKNVRKRVLDVNERLEILEELGLKDFSS</sequence>
<keyword evidence="1" id="KW-0812">Transmembrane</keyword>
<dbReference type="EMBL" id="JEOB01000001">
    <property type="protein sequence ID" value="EXM40991.1"/>
    <property type="molecule type" value="Genomic_DNA"/>
</dbReference>
<accession>A0A011W0B7</accession>
<protein>
    <recommendedName>
        <fullName evidence="4">Nucleotidyltransferase</fullName>
    </recommendedName>
</protein>
<dbReference type="Proteomes" id="UP000021369">
    <property type="component" value="Unassembled WGS sequence"/>
</dbReference>
<keyword evidence="3" id="KW-1185">Reference proteome</keyword>
<dbReference type="Gene3D" id="3.30.460.40">
    <property type="match status" value="1"/>
</dbReference>
<gene>
    <name evidence="2" type="ORF">RASY3_02375</name>
</gene>